<feature type="transmembrane region" description="Helical" evidence="7">
    <location>
        <begin position="99"/>
        <end position="130"/>
    </location>
</feature>
<gene>
    <name evidence="9" type="ORF">NZD89_26470</name>
</gene>
<evidence type="ECO:0000313" key="10">
    <source>
        <dbReference type="Proteomes" id="UP001164761"/>
    </source>
</evidence>
<evidence type="ECO:0000256" key="2">
    <source>
        <dbReference type="ARBA" id="ARBA00009298"/>
    </source>
</evidence>
<comment type="similarity">
    <text evidence="2">Belongs to the MgtC/SapB family.</text>
</comment>
<dbReference type="InterPro" id="IPR003416">
    <property type="entry name" value="MgtC/SapB/SrpB/YhiD_fam"/>
</dbReference>
<evidence type="ECO:0000256" key="7">
    <source>
        <dbReference type="SAM" id="Phobius"/>
    </source>
</evidence>
<evidence type="ECO:0000256" key="1">
    <source>
        <dbReference type="ARBA" id="ARBA00004651"/>
    </source>
</evidence>
<dbReference type="PANTHER" id="PTHR33778">
    <property type="entry name" value="PROTEIN MGTC"/>
    <property type="match status" value="1"/>
</dbReference>
<evidence type="ECO:0000313" key="9">
    <source>
        <dbReference type="EMBL" id="WAH41713.1"/>
    </source>
</evidence>
<keyword evidence="10" id="KW-1185">Reference proteome</keyword>
<dbReference type="Proteomes" id="UP001164761">
    <property type="component" value="Chromosome"/>
</dbReference>
<organism evidence="9 10">
    <name type="scientific">Alicyclobacillus fastidiosus</name>
    <dbReference type="NCBI Taxonomy" id="392011"/>
    <lineage>
        <taxon>Bacteria</taxon>
        <taxon>Bacillati</taxon>
        <taxon>Bacillota</taxon>
        <taxon>Bacilli</taxon>
        <taxon>Bacillales</taxon>
        <taxon>Alicyclobacillaceae</taxon>
        <taxon>Alicyclobacillus</taxon>
    </lineage>
</organism>
<comment type="subcellular location">
    <subcellularLocation>
        <location evidence="1">Cell membrane</location>
        <topology evidence="1">Multi-pass membrane protein</topology>
    </subcellularLocation>
</comment>
<proteinExistence type="inferred from homology"/>
<feature type="domain" description="MgtC/SapB/SrpB/YhiD N-terminal" evidence="8">
    <location>
        <begin position="9"/>
        <end position="134"/>
    </location>
</feature>
<feature type="transmembrane region" description="Helical" evidence="7">
    <location>
        <begin position="69"/>
        <end position="87"/>
    </location>
</feature>
<name>A0ABY6ZFS7_9BACL</name>
<keyword evidence="6 7" id="KW-0472">Membrane</keyword>
<protein>
    <submittedName>
        <fullName evidence="9">MgtC/SapB family protein</fullName>
    </submittedName>
</protein>
<evidence type="ECO:0000256" key="6">
    <source>
        <dbReference type="ARBA" id="ARBA00023136"/>
    </source>
</evidence>
<keyword evidence="4 7" id="KW-0812">Transmembrane</keyword>
<dbReference type="EMBL" id="CP104067">
    <property type="protein sequence ID" value="WAH41713.1"/>
    <property type="molecule type" value="Genomic_DNA"/>
</dbReference>
<dbReference type="InterPro" id="IPR049177">
    <property type="entry name" value="MgtC_SapB_SrpB_YhiD_N"/>
</dbReference>
<evidence type="ECO:0000259" key="8">
    <source>
        <dbReference type="Pfam" id="PF02308"/>
    </source>
</evidence>
<keyword evidence="3" id="KW-1003">Cell membrane</keyword>
<accession>A0ABY6ZFS7</accession>
<dbReference type="PRINTS" id="PR01837">
    <property type="entry name" value="MGTCSAPBPROT"/>
</dbReference>
<feature type="transmembrane region" description="Helical" evidence="7">
    <location>
        <begin position="34"/>
        <end position="53"/>
    </location>
</feature>
<dbReference type="Pfam" id="PF02308">
    <property type="entry name" value="MgtC"/>
    <property type="match status" value="1"/>
</dbReference>
<evidence type="ECO:0000256" key="4">
    <source>
        <dbReference type="ARBA" id="ARBA00022692"/>
    </source>
</evidence>
<evidence type="ECO:0000256" key="3">
    <source>
        <dbReference type="ARBA" id="ARBA00022475"/>
    </source>
</evidence>
<dbReference type="PANTHER" id="PTHR33778:SF1">
    <property type="entry name" value="MAGNESIUM TRANSPORTER YHID-RELATED"/>
    <property type="match status" value="1"/>
</dbReference>
<evidence type="ECO:0000256" key="5">
    <source>
        <dbReference type="ARBA" id="ARBA00022989"/>
    </source>
</evidence>
<sequence>MQLELVLRLIASGVLGAMIGWERRSRDKEAGLRTHFVVCVGSALIMIVSKYGFRDMETAAATVLDPSRIAAQVVSGIGFLGAGTILVQRQSIRGLTTAAGLWATSGIGLAIGAGMYVVGAVTTALVLIALEVLSREGRISVASQCRLVVEARDLNAVMQTFCAECPEARKVQIRRVTTSADKPVVTIVLQVRMKPGSNLNDLISKLQATPDVFSISVD</sequence>
<reference evidence="9" key="1">
    <citation type="submission" date="2022-08" db="EMBL/GenBank/DDBJ databases">
        <title>Alicyclobacillus fastidiosus DSM 17978, complete genome.</title>
        <authorList>
            <person name="Wang Q."/>
            <person name="Cai R."/>
            <person name="Wang Z."/>
        </authorList>
    </citation>
    <scope>NUCLEOTIDE SEQUENCE</scope>
    <source>
        <strain evidence="9">DSM 17978</strain>
    </source>
</reference>
<keyword evidence="5 7" id="KW-1133">Transmembrane helix</keyword>